<dbReference type="Proteomes" id="UP001219518">
    <property type="component" value="Unassembled WGS sequence"/>
</dbReference>
<accession>A0AAE1HN35</accession>
<organism evidence="1 2">
    <name type="scientific">Frankliniella fusca</name>
    <dbReference type="NCBI Taxonomy" id="407009"/>
    <lineage>
        <taxon>Eukaryota</taxon>
        <taxon>Metazoa</taxon>
        <taxon>Ecdysozoa</taxon>
        <taxon>Arthropoda</taxon>
        <taxon>Hexapoda</taxon>
        <taxon>Insecta</taxon>
        <taxon>Pterygota</taxon>
        <taxon>Neoptera</taxon>
        <taxon>Paraneoptera</taxon>
        <taxon>Thysanoptera</taxon>
        <taxon>Terebrantia</taxon>
        <taxon>Thripoidea</taxon>
        <taxon>Thripidae</taxon>
        <taxon>Frankliniella</taxon>
    </lineage>
</organism>
<protein>
    <submittedName>
        <fullName evidence="1">Frizzled and smoothened-like protein O</fullName>
    </submittedName>
</protein>
<proteinExistence type="predicted"/>
<comment type="caution">
    <text evidence="1">The sequence shown here is derived from an EMBL/GenBank/DDBJ whole genome shotgun (WGS) entry which is preliminary data.</text>
</comment>
<reference evidence="1" key="1">
    <citation type="submission" date="2021-07" db="EMBL/GenBank/DDBJ databases">
        <authorList>
            <person name="Catto M.A."/>
            <person name="Jacobson A."/>
            <person name="Kennedy G."/>
            <person name="Labadie P."/>
            <person name="Hunt B.G."/>
            <person name="Srinivasan R."/>
        </authorList>
    </citation>
    <scope>NUCLEOTIDE SEQUENCE</scope>
    <source>
        <strain evidence="1">PL_HMW_Pooled</strain>
        <tissue evidence="1">Head</tissue>
    </source>
</reference>
<keyword evidence="2" id="KW-1185">Reference proteome</keyword>
<evidence type="ECO:0000313" key="2">
    <source>
        <dbReference type="Proteomes" id="UP001219518"/>
    </source>
</evidence>
<gene>
    <name evidence="1" type="ORF">KUF71_002018</name>
</gene>
<dbReference type="AlphaFoldDB" id="A0AAE1HN35"/>
<dbReference type="PANTHER" id="PTHR46579">
    <property type="entry name" value="F5/8 TYPE C DOMAIN-CONTAINING PROTEIN-RELATED"/>
    <property type="match status" value="1"/>
</dbReference>
<evidence type="ECO:0000313" key="1">
    <source>
        <dbReference type="EMBL" id="KAK3923610.1"/>
    </source>
</evidence>
<sequence length="328" mass="37821">MNIPLTDVKWFISLSLRNQFKNFFALPGVARLLQYREWRVKNRPDRVEDILDGELYQEFQRTGLIGRWDLTYTFNSDGFRKFKHQSLSVWGLLIRLNELPPNLSQRNLFLGGIWIDKEDPNMNTFPMPFVSKVNSLSHHGVTWRPHGLPVAQDRPDNSIRRAMEMRGLFELQKGAAKVMHLRHFDLARGNGMDDLHPSYEGVAEFYFNLLDSILEAKFVTAENYLERVLVYFQNNFGPGKMRFNIHMLKHVVRSRRMLGPAWTISTFNFESWNGAIGVLVTAANGAIDQIVTKHMLKSYVHAVEVDEDVVVLGRPTDMVLSGPKKLAC</sequence>
<reference evidence="1" key="2">
    <citation type="journal article" date="2023" name="BMC Genomics">
        <title>Pest status, molecular evolution, and epigenetic factors derived from the genome assembly of Frankliniella fusca, a thysanopteran phytovirus vector.</title>
        <authorList>
            <person name="Catto M.A."/>
            <person name="Labadie P.E."/>
            <person name="Jacobson A.L."/>
            <person name="Kennedy G.G."/>
            <person name="Srinivasan R."/>
            <person name="Hunt B.G."/>
        </authorList>
    </citation>
    <scope>NUCLEOTIDE SEQUENCE</scope>
    <source>
        <strain evidence="1">PL_HMW_Pooled</strain>
    </source>
</reference>
<dbReference type="PANTHER" id="PTHR46579:SF1">
    <property type="entry name" value="F5_8 TYPE C DOMAIN-CONTAINING PROTEIN"/>
    <property type="match status" value="1"/>
</dbReference>
<name>A0AAE1HN35_9NEOP</name>
<dbReference type="EMBL" id="JAHWGI010001147">
    <property type="protein sequence ID" value="KAK3923610.1"/>
    <property type="molecule type" value="Genomic_DNA"/>
</dbReference>